<keyword evidence="7" id="KW-0129">CBS domain</keyword>
<dbReference type="InterPro" id="IPR046342">
    <property type="entry name" value="CBS_dom_sf"/>
</dbReference>
<dbReference type="PATRIC" id="fig|1097667.3.peg.1088"/>
<dbReference type="InterPro" id="IPR000644">
    <property type="entry name" value="CBS_dom"/>
</dbReference>
<dbReference type="InterPro" id="IPR005892">
    <property type="entry name" value="Gly-betaine_transp_ATP-bd"/>
</dbReference>
<feature type="domain" description="CBS" evidence="10">
    <location>
        <begin position="339"/>
        <end position="396"/>
    </location>
</feature>
<evidence type="ECO:0000259" key="10">
    <source>
        <dbReference type="PROSITE" id="PS51371"/>
    </source>
</evidence>
<dbReference type="OrthoDB" id="9802264at2"/>
<keyword evidence="2" id="KW-0813">Transport</keyword>
<dbReference type="GO" id="GO:0031460">
    <property type="term" value="P:glycine betaine transport"/>
    <property type="evidence" value="ECO:0007669"/>
    <property type="project" value="InterPro"/>
</dbReference>
<evidence type="ECO:0000256" key="3">
    <source>
        <dbReference type="ARBA" id="ARBA00022737"/>
    </source>
</evidence>
<dbReference type="InterPro" id="IPR003593">
    <property type="entry name" value="AAA+_ATPase"/>
</dbReference>
<dbReference type="GO" id="GO:0016887">
    <property type="term" value="F:ATP hydrolysis activity"/>
    <property type="evidence" value="ECO:0007669"/>
    <property type="project" value="InterPro"/>
</dbReference>
<keyword evidence="12" id="KW-1185">Reference proteome</keyword>
<evidence type="ECO:0000256" key="8">
    <source>
        <dbReference type="SAM" id="MobiDB-lite"/>
    </source>
</evidence>
<dbReference type="GO" id="GO:0005524">
    <property type="term" value="F:ATP binding"/>
    <property type="evidence" value="ECO:0007669"/>
    <property type="project" value="UniProtKB-KW"/>
</dbReference>
<dbReference type="PROSITE" id="PS51371">
    <property type="entry name" value="CBS"/>
    <property type="match status" value="1"/>
</dbReference>
<dbReference type="GO" id="GO:0016020">
    <property type="term" value="C:membrane"/>
    <property type="evidence" value="ECO:0007669"/>
    <property type="project" value="InterPro"/>
</dbReference>
<feature type="region of interest" description="Disordered" evidence="8">
    <location>
        <begin position="1"/>
        <end position="24"/>
    </location>
</feature>
<dbReference type="SUPFAM" id="SSF54631">
    <property type="entry name" value="CBS-domain pair"/>
    <property type="match status" value="1"/>
</dbReference>
<evidence type="ECO:0000313" key="11">
    <source>
        <dbReference type="EMBL" id="EHN12005.1"/>
    </source>
</evidence>
<feature type="domain" description="ABC transporter" evidence="9">
    <location>
        <begin position="30"/>
        <end position="266"/>
    </location>
</feature>
<keyword evidence="5" id="KW-0067">ATP-binding</keyword>
<dbReference type="GO" id="GO:0015418">
    <property type="term" value="F:ABC-type quaternary ammonium compound transporting activity"/>
    <property type="evidence" value="ECO:0007669"/>
    <property type="project" value="UniProtKB-EC"/>
</dbReference>
<dbReference type="AlphaFoldDB" id="H0E2S7"/>
<protein>
    <recommendedName>
        <fullName evidence="6">ABC-type quaternary amine transporter</fullName>
        <ecNumber evidence="6">7.6.2.9</ecNumber>
    </recommendedName>
</protein>
<dbReference type="PANTHER" id="PTHR43117:SF4">
    <property type="entry name" value="OSMOPROTECTANT IMPORT ATP-BINDING PROTEIN OSMV"/>
    <property type="match status" value="1"/>
</dbReference>
<proteinExistence type="inferred from homology"/>
<dbReference type="RefSeq" id="WP_007571804.1">
    <property type="nucleotide sequence ID" value="NZ_AGUD01000051.1"/>
</dbReference>
<evidence type="ECO:0000256" key="7">
    <source>
        <dbReference type="PROSITE-ProRule" id="PRU00703"/>
    </source>
</evidence>
<feature type="compositionally biased region" description="Low complexity" evidence="8">
    <location>
        <begin position="8"/>
        <end position="24"/>
    </location>
</feature>
<comment type="similarity">
    <text evidence="1">Belongs to the ABC transporter superfamily.</text>
</comment>
<dbReference type="Gene3D" id="3.10.580.10">
    <property type="entry name" value="CBS-domain"/>
    <property type="match status" value="1"/>
</dbReference>
<dbReference type="InterPro" id="IPR017871">
    <property type="entry name" value="ABC_transporter-like_CS"/>
</dbReference>
<comment type="caution">
    <text evidence="11">The sequence shown here is derived from an EMBL/GenBank/DDBJ whole genome shotgun (WGS) entry which is preliminary data.</text>
</comment>
<dbReference type="InterPro" id="IPR027417">
    <property type="entry name" value="P-loop_NTPase"/>
</dbReference>
<dbReference type="Gene3D" id="3.40.50.300">
    <property type="entry name" value="P-loop containing nucleotide triphosphate hydrolases"/>
    <property type="match status" value="1"/>
</dbReference>
<evidence type="ECO:0000313" key="12">
    <source>
        <dbReference type="Proteomes" id="UP000005143"/>
    </source>
</evidence>
<dbReference type="EC" id="7.6.2.9" evidence="6"/>
<dbReference type="Pfam" id="PF00571">
    <property type="entry name" value="CBS"/>
    <property type="match status" value="1"/>
</dbReference>
<name>H0E2S7_9ACTN</name>
<dbReference type="PANTHER" id="PTHR43117">
    <property type="entry name" value="OSMOPROTECTANT IMPORT ATP-BINDING PROTEIN OSMV"/>
    <property type="match status" value="1"/>
</dbReference>
<evidence type="ECO:0000256" key="4">
    <source>
        <dbReference type="ARBA" id="ARBA00022741"/>
    </source>
</evidence>
<gene>
    <name evidence="11" type="ORF">PAI11_10900</name>
</gene>
<dbReference type="PROSITE" id="PS50893">
    <property type="entry name" value="ABC_TRANSPORTER_2"/>
    <property type="match status" value="1"/>
</dbReference>
<dbReference type="Pfam" id="PF00005">
    <property type="entry name" value="ABC_tran"/>
    <property type="match status" value="1"/>
</dbReference>
<evidence type="ECO:0000256" key="5">
    <source>
        <dbReference type="ARBA" id="ARBA00022840"/>
    </source>
</evidence>
<dbReference type="PROSITE" id="PS00211">
    <property type="entry name" value="ABC_TRANSPORTER_1"/>
    <property type="match status" value="1"/>
</dbReference>
<dbReference type="SUPFAM" id="SSF52540">
    <property type="entry name" value="P-loop containing nucleoside triphosphate hydrolases"/>
    <property type="match status" value="1"/>
</dbReference>
<sequence length="409" mass="43780">MSTPDQTPSGAAAAASPASAASPDRAPAQLEFVDVVKRYPGASAATIESLSLDVPAGEILVLVGPSGCGKTTVMRMVNRMIEPSGGQILIDGEPNTTRPAAELRRDIGYVIQQTGLFPHRTIAENVATVPKLLGWPKARIADRTAELLELVGLDPEFAGRYPAQLSGGQRQRVGVARALAVDPPLMLMDEPFGAIDPITRERLQNEFLRLQETLKRTIVFVTHDIDEAIKMGDRIAVMRPGGHLAQYATPAELLLSPADEFVEQFVGADRALKRLALGRVRDLRLEETVRVRYGDPTAWVREQLRTSQVPYPLVVDADGRPLAWLDDDDLRGERVVEGVGSAVATVERDDILRDAFSDVLAHRVQFAAVVDGHGAVIGILSSDAVARELAPGPAPVEPVEAGAGPGTGS</sequence>
<evidence type="ECO:0000256" key="1">
    <source>
        <dbReference type="ARBA" id="ARBA00005417"/>
    </source>
</evidence>
<dbReference type="Proteomes" id="UP000005143">
    <property type="component" value="Unassembled WGS sequence"/>
</dbReference>
<dbReference type="NCBIfam" id="TIGR01186">
    <property type="entry name" value="proV"/>
    <property type="match status" value="1"/>
</dbReference>
<reference evidence="11 12" key="1">
    <citation type="journal article" date="2013" name="Biodegradation">
        <title>Quantitative proteomic analysis of ibuprofen-degrading Patulibacter sp. strain I11.</title>
        <authorList>
            <person name="Almeida B."/>
            <person name="Kjeldal H."/>
            <person name="Lolas I."/>
            <person name="Knudsen A.D."/>
            <person name="Carvalho G."/>
            <person name="Nielsen K.L."/>
            <person name="Barreto Crespo M.T."/>
            <person name="Stensballe A."/>
            <person name="Nielsen J.L."/>
        </authorList>
    </citation>
    <scope>NUCLEOTIDE SEQUENCE [LARGE SCALE GENOMIC DNA]</scope>
    <source>
        <strain evidence="11 12">I11</strain>
    </source>
</reference>
<evidence type="ECO:0000256" key="6">
    <source>
        <dbReference type="ARBA" id="ARBA00066388"/>
    </source>
</evidence>
<accession>H0E2S7</accession>
<keyword evidence="4" id="KW-0547">Nucleotide-binding</keyword>
<organism evidence="11 12">
    <name type="scientific">Patulibacter medicamentivorans</name>
    <dbReference type="NCBI Taxonomy" id="1097667"/>
    <lineage>
        <taxon>Bacteria</taxon>
        <taxon>Bacillati</taxon>
        <taxon>Actinomycetota</taxon>
        <taxon>Thermoleophilia</taxon>
        <taxon>Solirubrobacterales</taxon>
        <taxon>Patulibacteraceae</taxon>
        <taxon>Patulibacter</taxon>
    </lineage>
</organism>
<dbReference type="FunFam" id="3.40.50.300:FF:000425">
    <property type="entry name" value="Probable ABC transporter, ATP-binding subunit"/>
    <property type="match status" value="1"/>
</dbReference>
<evidence type="ECO:0000256" key="2">
    <source>
        <dbReference type="ARBA" id="ARBA00022448"/>
    </source>
</evidence>
<dbReference type="SMART" id="SM00382">
    <property type="entry name" value="AAA"/>
    <property type="match status" value="1"/>
</dbReference>
<evidence type="ECO:0000259" key="9">
    <source>
        <dbReference type="PROSITE" id="PS50893"/>
    </source>
</evidence>
<keyword evidence="3" id="KW-0677">Repeat</keyword>
<dbReference type="InterPro" id="IPR003439">
    <property type="entry name" value="ABC_transporter-like_ATP-bd"/>
</dbReference>
<dbReference type="EMBL" id="AGUD01000051">
    <property type="protein sequence ID" value="EHN12005.1"/>
    <property type="molecule type" value="Genomic_DNA"/>
</dbReference>